<keyword evidence="1" id="KW-0067">ATP-binding</keyword>
<protein>
    <submittedName>
        <fullName evidence="1">Superfamily II DNA and RNA helicase</fullName>
    </submittedName>
</protein>
<keyword evidence="1" id="KW-0347">Helicase</keyword>
<dbReference type="InterPro" id="IPR027417">
    <property type="entry name" value="P-loop_NTPase"/>
</dbReference>
<dbReference type="Gene3D" id="3.40.50.300">
    <property type="entry name" value="P-loop containing nucleotide triphosphate hydrolases"/>
    <property type="match status" value="1"/>
</dbReference>
<sequence length="271" mass="31345">MGALHHFSIPWNPDEIEQREGRIRRYGNQNKEVRIYTYLTTNIAQFRLQTLERKSQLIKQAFGKRDRETGGAIRHVENEVDMDYMELLAATTGNPDIKENAEVSKTLMKLKMLEKSYNDSKIKAISKVGFLESELEYELSSYKSKIEFMEKNPYDKTNFSMELKTENGFETFEDRSKAAIHLVHALSNGDKHEIIGKYKGRDICVSFFNGRPVLIDWNKEEGPGIFDGIKFEGWQADEGSKIIGWMDRLIGMKEALVEKQGTRIKEDEESI</sequence>
<dbReference type="SUPFAM" id="SSF52540">
    <property type="entry name" value="P-loop containing nucleoside triphosphate hydrolases"/>
    <property type="match status" value="1"/>
</dbReference>
<proteinExistence type="predicted"/>
<dbReference type="GO" id="GO:0004386">
    <property type="term" value="F:helicase activity"/>
    <property type="evidence" value="ECO:0007669"/>
    <property type="project" value="UniProtKB-KW"/>
</dbReference>
<accession>T0YJ16</accession>
<reference evidence="1" key="2">
    <citation type="journal article" date="2014" name="ISME J.">
        <title>Microbial stratification in low pH oxic and suboxic macroscopic growths along an acid mine drainage.</title>
        <authorList>
            <person name="Mendez-Garcia C."/>
            <person name="Mesa V."/>
            <person name="Sprenger R.R."/>
            <person name="Richter M."/>
            <person name="Diez M.S."/>
            <person name="Solano J."/>
            <person name="Bargiela R."/>
            <person name="Golyshina O.V."/>
            <person name="Manteca A."/>
            <person name="Ramos J.L."/>
            <person name="Gallego J.R."/>
            <person name="Llorente I."/>
            <person name="Martins Dos Santos V.A."/>
            <person name="Jensen O.N."/>
            <person name="Pelaez A.I."/>
            <person name="Sanchez J."/>
            <person name="Ferrer M."/>
        </authorList>
    </citation>
    <scope>NUCLEOTIDE SEQUENCE</scope>
</reference>
<keyword evidence="1" id="KW-0378">Hydrolase</keyword>
<reference evidence="1" key="1">
    <citation type="submission" date="2013-08" db="EMBL/GenBank/DDBJ databases">
        <authorList>
            <person name="Mendez C."/>
            <person name="Richter M."/>
            <person name="Ferrer M."/>
            <person name="Sanchez J."/>
        </authorList>
    </citation>
    <scope>NUCLEOTIDE SEQUENCE</scope>
</reference>
<feature type="non-terminal residue" evidence="1">
    <location>
        <position position="271"/>
    </location>
</feature>
<keyword evidence="1" id="KW-0547">Nucleotide-binding</keyword>
<comment type="caution">
    <text evidence="1">The sequence shown here is derived from an EMBL/GenBank/DDBJ whole genome shotgun (WGS) entry which is preliminary data.</text>
</comment>
<dbReference type="AlphaFoldDB" id="T0YJ16"/>
<dbReference type="EMBL" id="AUZX01013502">
    <property type="protein sequence ID" value="EQD35401.1"/>
    <property type="molecule type" value="Genomic_DNA"/>
</dbReference>
<evidence type="ECO:0000313" key="1">
    <source>
        <dbReference type="EMBL" id="EQD35401.1"/>
    </source>
</evidence>
<organism evidence="1">
    <name type="scientific">mine drainage metagenome</name>
    <dbReference type="NCBI Taxonomy" id="410659"/>
    <lineage>
        <taxon>unclassified sequences</taxon>
        <taxon>metagenomes</taxon>
        <taxon>ecological metagenomes</taxon>
    </lineage>
</organism>
<gene>
    <name evidence="1" type="ORF">B1A_18307</name>
</gene>
<name>T0YJ16_9ZZZZ</name>